<name>A0ACB8UQE4_9EURO</name>
<proteinExistence type="predicted"/>
<evidence type="ECO:0000313" key="1">
    <source>
        <dbReference type="EMBL" id="KAI2382071.1"/>
    </source>
</evidence>
<sequence>MAQHDEHTVTETHADMSRAAEPATSTAHSKDAVVDTAPVKDATENVDTSTEPPSDTRPPDETPDTTESPESATPETAKESEDAADKKEELGTEREAIPVIVNSNPSIETLQSPHPNHMPDIPMNGRPRSDTLSTVATQGTPRSAPISSMVFVTSALDTIAASKEARRSKELEESVKSALANIKQSDQHPIDPEIIFKPLELASKTLSIPLQITALDCIGKLITYSYFAFPSSPEESTSESTDRPPLIERAIETICDCFENEATPPEIQQQIVKSLLAAVLNDKIVVHGAGLLKAVRQIYNIFIYSKSSENQHIAQGSLTQMVGTVFDRVRIRLDLKESRLREAEIHRKRAASDASFQPDNGTPNDQDESAEDGISPVSDHPVAKEPREKMTLQSFETNKDEAMVNDNAPTMVTRAKVARKTSRATPGDDLDPTLDEEDEIYVKDAFLVFRALCKLSHKILSHDQQQDLKSQNMRSKLLSLHLMQHLLNNHVAIFISPLATIKSSSTTNEVMTLLPAIRPHLCLSLSRNGASAVPRVFEVCCEIFWLMLKHMRVMLKKELEVFFKEIYLAILEKRNSPIFQKQYFMDILGRLSSDPRALVELYLNYDCDRTALENMFQGIIEQLSRMSSVPVAVTAQQQQQYQEHHAKTPTSAHDWHQPGTLPPSLSTARIDNLAPVNTQSIPPEYAIKQKALDCLVEILRSLDTWSSQDKDVSKPVLREPFSRASLEMSRESLDTTAPTLTMSSPRLDSGEILTGQSTPVVEDDPKEIEKVKQRKIALTNAIRQFNFKPKRGMKLLLSEGFTRSDSPADIANFLLRNDRLDKAALGEFLGEGDAENIAIMHAFVDLMDFGNRGFVDALREFLQSFRLPGESQKIDRFMLKFAERYLTGNPKAFATADDPYVLAYSVIMLNTDLHSSKLKRKMSKDDFIRNNRDLQDVSHEYLGGIYDEIANNEIVLFSERAHAANLGQQAPAPGLASRAGQVLATVGRDIQGERYAQASEEIANKTEQLYRSLIRAQKKSAIREALSRFIPATSVRHVGSMFNVTWMSFLSGLSAQVQETHNLDTVRQCMEGIRLAIRISCAFDLETPRVAFVTGLAKFTNLGNLREMMAKNLEALKILLDVAVSEGNNLKSSWREVLTCISQLDRLQLLTDGVDEGALPDMSVSRAVPPSDPRSRKSLQVPRKSRPRSINGLSRFGSEVAMESRSAEMVRGVDRIFTNTANLSQDAIVDFVWALSNVSWQEIQSSGQSESPRTYSLQKLVEISYYNMTRVRIEWSRIWEVLGEHFNQVGCHTNTAVVFFALDSLRQLSMRFLEIEELPGFKFQKDFLKPFEHVMANSTVVTVKDMVLRCLIQMIQARGDNIRSGWKTMFGVFSVAAREPYEGIVNMSFEHVTQIYNTRFGVVITQGAFPDMMVCLTQFSKNLKFQKKSLQAIETLKSTVPKMLRTSECPLSRRRSSTSSASGDGAPMTPKKSRQTAEEQFWYPILIAFQDVLMTGDDLEVRSKALIYLFEILTNYGGDFPADFWDVLWRQLLYPIFVVLHSKSEMSKVPNHEELSVWLSTTMIQALRQMIGLFTHYFDSLEYMLDRFLGLLTLCICQENDTIARIGSNCLQQLIIQNVQKFQVGHWDKIVGAFEELFEKTTAYELFTAAMPGPMKSTEDHTTDDSASINQHITGEDESTLNGEQKPESAADDEKAKDHQDSAQLEDNDSHSNPLQAPPAISASRRRFFNRIITNCVLQLLMIETVNELFSLEAVYDQIPSHELLRLMLLLKKSYQFAKKFNEAKELRVALWKQGFMKQPPNLLKQESGSAATYVSILFRMYHDEGDERKSSRKETEEALIPLCADIIQGYNTLDEETQQRNISAWRPVVVDVVEGYTGFARDTFDKHIETFYPLCVELLSRDVNTEIRLALQVLLRRMPDPAIDAAAAPLPPALSTAASSSSSSEPASDSRDSTAGPLLTPFTASPPPSHHPNSDTAEHLHPSTMPDETTASSTGNADGLEKKQEAGAETLTPKTEPTPCTLSGTENAPKKALCKKHNVVHGQKADKSSKKKKKKAAESSSSDSDSGADSSSSPSSSSSSSDSSDSDSEDSSDYDAHKKSKKKKKKKRAKERARKLKQKKKAKKEESSTTETDSDSDDNDASSDDEKAKKARLRAKKKARKAKKLQEAETEDDGEADDGETQTRANRAKAALQLRSSMRRAKLKQSGYIDKTLLAEQTAQQAALLQQQQRALQKAAAKAKKQKRASKVAYKRIDQLWDNTLHNYKLTETVKDPDANEWDQYIFTVRRRFDWDNKYIETLVDIKSKALKEALTHIMDGVKSVSLVSDTPAVDPNMLFLYLEECRAYVKELKAAAKAAEKKKARKLVEIKATHLKMLVKYLDKDYADIKKTLYPLLENNTITFDLLWALFKPNTIVYTPTYGAVDEPRAFKLEYATKESSFMKGQWYSIEGRYLEYDGKSFGMGNMTSEVDAFKGPRKITSLACYPIRYHRDAEALKLKLVERGKKFVSLQGMNYRFHQGMAFFKKRRSIIKVNINGRVMVDPALHRRINPNYPISTVKPKDADNLDGSNDDSDDEGCCCGGSSSESERPNRYDTPKTKLKLVHDKAGKPHIVEVDVDENGNEIVKEDIDKLKDGASSNDDVDFTEEELLIASPVVLGFAFSEKLWLEFTVSGIKDIEWNTGAFESLVLPGNQKSIVKALVESHTFHAAENIDDVIQGKGKGLVAVLHGPPGTGKTLTAEGIAELLKRPLYMVSAGELGTDSRTLEGELNKILDIAHSWGAVLLLDEADVFLEKRTIQDIHRNALVSIFLRLLEYFQGILFLTTNRVETFDDAFQSRIHVALRYGDLTTKAKRTVWKMFLDRVRNKEGLEVTGFTEKDYDVLARHNLNGRQIKNSVRTAQALAINENTPLSMEHINRVLDVAETFEQDLKGGTGYMDAMRSYT</sequence>
<gene>
    <name evidence="1" type="primary">SEC7</name>
    <name evidence="1" type="ORF">LOY88_006334</name>
</gene>
<comment type="caution">
    <text evidence="1">The sequence shown here is derived from an EMBL/GenBank/DDBJ whole genome shotgun (WGS) entry which is preliminary data.</text>
</comment>
<accession>A0ACB8UQE4</accession>
<protein>
    <submittedName>
        <fullName evidence="1">Guanine nucleotide exchange protein for ADP-robosylation factor</fullName>
    </submittedName>
</protein>
<organism evidence="1">
    <name type="scientific">Ophidiomyces ophidiicola</name>
    <dbReference type="NCBI Taxonomy" id="1387563"/>
    <lineage>
        <taxon>Eukaryota</taxon>
        <taxon>Fungi</taxon>
        <taxon>Dikarya</taxon>
        <taxon>Ascomycota</taxon>
        <taxon>Pezizomycotina</taxon>
        <taxon>Eurotiomycetes</taxon>
        <taxon>Eurotiomycetidae</taxon>
        <taxon>Onygenales</taxon>
        <taxon>Onygenaceae</taxon>
        <taxon>Ophidiomyces</taxon>
    </lineage>
</organism>
<reference evidence="1" key="1">
    <citation type="journal article" date="2022" name="bioRxiv">
        <title>Population genetic analysis of Ophidiomyces ophidiicola, the causative agent of snake fungal disease, indicates recent introductions to the USA.</title>
        <authorList>
            <person name="Ladner J.T."/>
            <person name="Palmer J.M."/>
            <person name="Ettinger C.L."/>
            <person name="Stajich J.E."/>
            <person name="Farrell T.M."/>
            <person name="Glorioso B.M."/>
            <person name="Lawson B."/>
            <person name="Price S.J."/>
            <person name="Stengle A.G."/>
            <person name="Grear D.A."/>
            <person name="Lorch J.M."/>
        </authorList>
    </citation>
    <scope>NUCLEOTIDE SEQUENCE</scope>
    <source>
        <strain evidence="1">NWHC 24266-5</strain>
    </source>
</reference>
<dbReference type="EMBL" id="JALBCA010000146">
    <property type="protein sequence ID" value="KAI2382071.1"/>
    <property type="molecule type" value="Genomic_DNA"/>
</dbReference>